<keyword evidence="4 9" id="KW-0808">Transferase</keyword>
<dbReference type="InterPro" id="IPR015424">
    <property type="entry name" value="PyrdxlP-dep_Trfase"/>
</dbReference>
<dbReference type="AlphaFoldDB" id="A0A2T4PU54"/>
<dbReference type="GO" id="GO:0030170">
    <property type="term" value="F:pyridoxal phosphate binding"/>
    <property type="evidence" value="ECO:0007669"/>
    <property type="project" value="InterPro"/>
</dbReference>
<evidence type="ECO:0000256" key="1">
    <source>
        <dbReference type="ARBA" id="ARBA00001933"/>
    </source>
</evidence>
<evidence type="ECO:0000256" key="3">
    <source>
        <dbReference type="ARBA" id="ARBA00022576"/>
    </source>
</evidence>
<evidence type="ECO:0000313" key="10">
    <source>
        <dbReference type="Proteomes" id="UP000241209"/>
    </source>
</evidence>
<feature type="coiled-coil region" evidence="7">
    <location>
        <begin position="307"/>
        <end position="334"/>
    </location>
</feature>
<dbReference type="PROSITE" id="PS00599">
    <property type="entry name" value="AA_TRANSFER_CLASS_2"/>
    <property type="match status" value="1"/>
</dbReference>
<keyword evidence="7" id="KW-0175">Coiled coil</keyword>
<dbReference type="EMBL" id="PZFK01000009">
    <property type="protein sequence ID" value="PTI29925.1"/>
    <property type="molecule type" value="Genomic_DNA"/>
</dbReference>
<dbReference type="InterPro" id="IPR001917">
    <property type="entry name" value="Aminotrans_II_pyridoxalP_BS"/>
</dbReference>
<dbReference type="GeneID" id="64116921"/>
<evidence type="ECO:0000256" key="6">
    <source>
        <dbReference type="RuleBase" id="RU003693"/>
    </source>
</evidence>
<proteinExistence type="inferred from homology"/>
<keyword evidence="3 9" id="KW-0032">Aminotransferase</keyword>
<dbReference type="InterPro" id="IPR004839">
    <property type="entry name" value="Aminotransferase_I/II_large"/>
</dbReference>
<feature type="domain" description="Aminotransferase class I/classII large" evidence="8">
    <location>
        <begin position="20"/>
        <end position="273"/>
    </location>
</feature>
<dbReference type="GO" id="GO:0008483">
    <property type="term" value="F:transaminase activity"/>
    <property type="evidence" value="ECO:0007669"/>
    <property type="project" value="UniProtKB-KW"/>
</dbReference>
<organism evidence="9 10">
    <name type="scientific">Mammaliicoccus vitulinus</name>
    <dbReference type="NCBI Taxonomy" id="71237"/>
    <lineage>
        <taxon>Bacteria</taxon>
        <taxon>Bacillati</taxon>
        <taxon>Bacillota</taxon>
        <taxon>Bacilli</taxon>
        <taxon>Bacillales</taxon>
        <taxon>Staphylococcaceae</taxon>
        <taxon>Mammaliicoccus</taxon>
    </lineage>
</organism>
<keyword evidence="5 6" id="KW-0663">Pyridoxal phosphate</keyword>
<reference evidence="9 10" key="1">
    <citation type="journal article" date="2016" name="Front. Microbiol.">
        <title>Comprehensive Phylogenetic Analysis of Bovine Non-aureus Staphylococci Species Based on Whole-Genome Sequencing.</title>
        <authorList>
            <person name="Naushad S."/>
            <person name="Barkema H.W."/>
            <person name="Luby C."/>
            <person name="Condas L.A."/>
            <person name="Nobrega D.B."/>
            <person name="Carson D.A."/>
            <person name="De Buck J."/>
        </authorList>
    </citation>
    <scope>NUCLEOTIDE SEQUENCE [LARGE SCALE GENOMIC DNA]</scope>
    <source>
        <strain evidence="9 10">SNUC 2204</strain>
    </source>
</reference>
<comment type="cofactor">
    <cofactor evidence="1 6">
        <name>pyridoxal 5'-phosphate</name>
        <dbReference type="ChEBI" id="CHEBI:597326"/>
    </cofactor>
</comment>
<dbReference type="Gene3D" id="3.90.1150.10">
    <property type="entry name" value="Aspartate Aminotransferase, domain 1"/>
    <property type="match status" value="1"/>
</dbReference>
<comment type="caution">
    <text evidence="9">The sequence shown here is derived from an EMBL/GenBank/DDBJ whole genome shotgun (WGS) entry which is preliminary data.</text>
</comment>
<evidence type="ECO:0000256" key="4">
    <source>
        <dbReference type="ARBA" id="ARBA00022679"/>
    </source>
</evidence>
<dbReference type="InterPro" id="IPR015422">
    <property type="entry name" value="PyrdxlP-dep_Trfase_small"/>
</dbReference>
<dbReference type="Gene3D" id="3.40.640.10">
    <property type="entry name" value="Type I PLP-dependent aspartate aminotransferase-like (Major domain)"/>
    <property type="match status" value="1"/>
</dbReference>
<evidence type="ECO:0000256" key="5">
    <source>
        <dbReference type="ARBA" id="ARBA00022898"/>
    </source>
</evidence>
<sequence>MIRINKNESPIPAMDTTILKDIISNSDFNFYPDEEYDTFINAYAHYYQLSPNQVSAANGSDEWIQKCMIALPEGPVLTLNPDFFMYTAYAQQINRPIHYVDAESDYTFSIEKIKHEIRRIKPAFFIMSVPHNPSGIQYPKEFLEEISELMKEIGGYFVIDEAYLDFGDSYEIEMQDHIIQMRTLSKAFALAGLRVGIVISTAKTIQTLNSIAHPYPLNTLTLKIATALFNDKSYVTSLLDRQRHLCENLRNIFKNNVSDIIHVIPSKTNFVLTYGELAPDLGRFIHDNGFLPRFYDEPNMNQTVRYSIATETQLEELEKIVKEWREKYDISKSKID</sequence>
<gene>
    <name evidence="9" type="ORF">BU072_05630</name>
</gene>
<accession>A0A2T4PU54</accession>
<evidence type="ECO:0000259" key="8">
    <source>
        <dbReference type="Pfam" id="PF00155"/>
    </source>
</evidence>
<dbReference type="Pfam" id="PF00155">
    <property type="entry name" value="Aminotran_1_2"/>
    <property type="match status" value="1"/>
</dbReference>
<evidence type="ECO:0000313" key="9">
    <source>
        <dbReference type="EMBL" id="PTI29925.1"/>
    </source>
</evidence>
<comment type="similarity">
    <text evidence="6">Belongs to the class-II pyridoxal-phosphate-dependent aminotransferase family.</text>
</comment>
<dbReference type="STRING" id="1167632.GCA_000286335_00986"/>
<evidence type="ECO:0000256" key="2">
    <source>
        <dbReference type="ARBA" id="ARBA00015148"/>
    </source>
</evidence>
<dbReference type="PANTHER" id="PTHR42885:SF2">
    <property type="entry name" value="HISTIDINOL-PHOSPHATE AMINOTRANSFERASE"/>
    <property type="match status" value="1"/>
</dbReference>
<dbReference type="PANTHER" id="PTHR42885">
    <property type="entry name" value="HISTIDINOL-PHOSPHATE AMINOTRANSFERASE-RELATED"/>
    <property type="match status" value="1"/>
</dbReference>
<dbReference type="CDD" id="cd00609">
    <property type="entry name" value="AAT_like"/>
    <property type="match status" value="1"/>
</dbReference>
<protein>
    <recommendedName>
        <fullName evidence="2">Putative pyridoxal phosphate-dependent acyltransferase</fullName>
    </recommendedName>
</protein>
<dbReference type="InterPro" id="IPR015421">
    <property type="entry name" value="PyrdxlP-dep_Trfase_major"/>
</dbReference>
<evidence type="ECO:0000256" key="7">
    <source>
        <dbReference type="SAM" id="Coils"/>
    </source>
</evidence>
<name>A0A2T4PU54_9STAP</name>
<dbReference type="Proteomes" id="UP000241209">
    <property type="component" value="Unassembled WGS sequence"/>
</dbReference>
<dbReference type="SUPFAM" id="SSF53383">
    <property type="entry name" value="PLP-dependent transferases"/>
    <property type="match status" value="1"/>
</dbReference>
<dbReference type="RefSeq" id="WP_107556916.1">
    <property type="nucleotide sequence ID" value="NZ_BMDF01000006.1"/>
</dbReference>